<dbReference type="SUPFAM" id="SSF55729">
    <property type="entry name" value="Acyl-CoA N-acyltransferases (Nat)"/>
    <property type="match status" value="1"/>
</dbReference>
<dbReference type="AlphaFoldDB" id="A0A6M4AS78"/>
<sequence>MASVLHTIQLLGLAGVASYAVGRMAVRSGLLVYYRYAIVATPRDAMPAMPAGYVVRPVEPDELAQHVIDAPARLQADRFAQGMTCLGAFNKGGALVGVTWLAPGGMVEDDVNVRFAVPEGCCWDTGLWIVPRFRLSRAFAALWAGTAAWMVERGLTHSYSRIADYNIPSILSHRRMGAMTLGHHVFFKLGRWQYSTATRPRLIRHASDQAATLSLGPVPH</sequence>
<name>A0A6M4AS78_9SPHN</name>
<organism evidence="1 2">
    <name type="scientific">Sphingomonas lacunae</name>
    <dbReference type="NCBI Taxonomy" id="2698828"/>
    <lineage>
        <taxon>Bacteria</taxon>
        <taxon>Pseudomonadati</taxon>
        <taxon>Pseudomonadota</taxon>
        <taxon>Alphaproteobacteria</taxon>
        <taxon>Sphingomonadales</taxon>
        <taxon>Sphingomonadaceae</taxon>
        <taxon>Sphingomonas</taxon>
    </lineage>
</organism>
<dbReference type="InterPro" id="IPR016181">
    <property type="entry name" value="Acyl_CoA_acyltransferase"/>
</dbReference>
<proteinExistence type="predicted"/>
<evidence type="ECO:0000313" key="2">
    <source>
        <dbReference type="Proteomes" id="UP000503018"/>
    </source>
</evidence>
<evidence type="ECO:0000313" key="1">
    <source>
        <dbReference type="EMBL" id="QJQ31270.1"/>
    </source>
</evidence>
<dbReference type="RefSeq" id="WP_169943487.1">
    <property type="nucleotide sequence ID" value="NZ_CP053015.1"/>
</dbReference>
<gene>
    <name evidence="1" type="ORF">GV829_01455</name>
</gene>
<dbReference type="EMBL" id="CP053015">
    <property type="protein sequence ID" value="QJQ31270.1"/>
    <property type="molecule type" value="Genomic_DNA"/>
</dbReference>
<dbReference type="KEGG" id="slan:GV829_01455"/>
<evidence type="ECO:0008006" key="3">
    <source>
        <dbReference type="Google" id="ProtNLM"/>
    </source>
</evidence>
<accession>A0A6M4AS78</accession>
<reference evidence="1 2" key="1">
    <citation type="submission" date="2020-01" db="EMBL/GenBank/DDBJ databases">
        <title>Sphingomonas sp. strain CSW-10.</title>
        <authorList>
            <person name="Chen W.-M."/>
        </authorList>
    </citation>
    <scope>NUCLEOTIDE SEQUENCE [LARGE SCALE GENOMIC DNA]</scope>
    <source>
        <strain evidence="1 2">CSW-10</strain>
    </source>
</reference>
<dbReference type="Proteomes" id="UP000503018">
    <property type="component" value="Chromosome"/>
</dbReference>
<keyword evidence="2" id="KW-1185">Reference proteome</keyword>
<dbReference type="Gene3D" id="3.40.630.30">
    <property type="match status" value="1"/>
</dbReference>
<protein>
    <recommendedName>
        <fullName evidence="3">GNAT family N-acetyltransferase</fullName>
    </recommendedName>
</protein>